<evidence type="ECO:0000256" key="7">
    <source>
        <dbReference type="ARBA" id="ARBA00023283"/>
    </source>
</evidence>
<name>A0A8S9WJH5_APOLU</name>
<dbReference type="InterPro" id="IPR002047">
    <property type="entry name" value="Adipokinetic_hormone_CS"/>
</dbReference>
<keyword evidence="5" id="KW-0732">Signal</keyword>
<evidence type="ECO:0000313" key="10">
    <source>
        <dbReference type="EMBL" id="KAF6197472.1"/>
    </source>
</evidence>
<keyword evidence="3" id="KW-0964">Secreted</keyword>
<accession>A0A8S9WJH5</accession>
<sequence>MPPKQTMSVKVGVKKGTLFLNESAVATVYDTRGSAWFKSNDVGAALGYTNASSSVTQKIPPEDKSAFQDISIHANSVKGDLHARNVFINQRGLIRYLRERDSSCDIIKIQNMSQSLNPSCSVDAQVPANTAVVRERVPVGRSFHNAIVIDVKGSSLMLNGTAVDTVYDYKSHAWFKCNDVAAALGFANASSSVSQHIHSNDKLSFSSISLHNDSPEESMDNLDVEAVNVDMDAFLSLNLVSLRKMLRKLMIILVAAVTMSSVYSQLTFSPGWGKRSHNQERCQPNVETFVYLYKYLEGEIQKVIDCSRSSGNQAL</sequence>
<evidence type="ECO:0000259" key="9">
    <source>
        <dbReference type="PROSITE" id="PS51750"/>
    </source>
</evidence>
<dbReference type="GO" id="GO:0007218">
    <property type="term" value="P:neuropeptide signaling pathway"/>
    <property type="evidence" value="ECO:0007669"/>
    <property type="project" value="UniProtKB-KW"/>
</dbReference>
<evidence type="ECO:0000256" key="4">
    <source>
        <dbReference type="ARBA" id="ARBA00022702"/>
    </source>
</evidence>
<dbReference type="InterPro" id="IPR010475">
    <property type="entry name" value="AKH/RPCH_hormone"/>
</dbReference>
<gene>
    <name evidence="10" type="ORF">GE061_020167</name>
</gene>
<comment type="subcellular location">
    <subcellularLocation>
        <location evidence="1">Secreted</location>
    </subcellularLocation>
</comment>
<dbReference type="InterPro" id="IPR003497">
    <property type="entry name" value="BRO_N_domain"/>
</dbReference>
<keyword evidence="6" id="KW-0027">Amidation</keyword>
<keyword evidence="7" id="KW-0873">Pyrrolidone carboxylic acid</keyword>
<proteinExistence type="inferred from homology"/>
<dbReference type="Pfam" id="PF02498">
    <property type="entry name" value="Bro-N"/>
    <property type="match status" value="1"/>
</dbReference>
<dbReference type="Proteomes" id="UP000466442">
    <property type="component" value="Unassembled WGS sequence"/>
</dbReference>
<dbReference type="GO" id="GO:0005576">
    <property type="term" value="C:extracellular region"/>
    <property type="evidence" value="ECO:0007669"/>
    <property type="project" value="UniProtKB-SubCell"/>
</dbReference>
<keyword evidence="8" id="KW-0527">Neuropeptide</keyword>
<dbReference type="GO" id="GO:0005179">
    <property type="term" value="F:hormone activity"/>
    <property type="evidence" value="ECO:0007669"/>
    <property type="project" value="UniProtKB-KW"/>
</dbReference>
<evidence type="ECO:0000256" key="6">
    <source>
        <dbReference type="ARBA" id="ARBA00022815"/>
    </source>
</evidence>
<comment type="caution">
    <text evidence="10">The sequence shown here is derived from an EMBL/GenBank/DDBJ whole genome shotgun (WGS) entry which is preliminary data.</text>
</comment>
<dbReference type="AlphaFoldDB" id="A0A8S9WJH5"/>
<dbReference type="EMBL" id="WIXP02000047">
    <property type="protein sequence ID" value="KAF6197472.1"/>
    <property type="molecule type" value="Genomic_DNA"/>
</dbReference>
<reference evidence="10" key="1">
    <citation type="journal article" date="2021" name="Mol. Ecol. Resour.">
        <title>Apolygus lucorum genome provides insights into omnivorousness and mesophyll feeding.</title>
        <authorList>
            <person name="Liu Y."/>
            <person name="Liu H."/>
            <person name="Wang H."/>
            <person name="Huang T."/>
            <person name="Liu B."/>
            <person name="Yang B."/>
            <person name="Yin L."/>
            <person name="Li B."/>
            <person name="Zhang Y."/>
            <person name="Zhang S."/>
            <person name="Jiang F."/>
            <person name="Zhang X."/>
            <person name="Ren Y."/>
            <person name="Wang B."/>
            <person name="Wang S."/>
            <person name="Lu Y."/>
            <person name="Wu K."/>
            <person name="Fan W."/>
            <person name="Wang G."/>
        </authorList>
    </citation>
    <scope>NUCLEOTIDE SEQUENCE</scope>
    <source>
        <strain evidence="10">12Hb</strain>
    </source>
</reference>
<dbReference type="Pfam" id="PF06377">
    <property type="entry name" value="Adipokin_hormo"/>
    <property type="match status" value="1"/>
</dbReference>
<protein>
    <recommendedName>
        <fullName evidence="9">Bro-N domain-containing protein</fullName>
    </recommendedName>
</protein>
<organism evidence="10 11">
    <name type="scientific">Apolygus lucorum</name>
    <name type="common">Small green plant bug</name>
    <name type="synonym">Lygocoris lucorum</name>
    <dbReference type="NCBI Taxonomy" id="248454"/>
    <lineage>
        <taxon>Eukaryota</taxon>
        <taxon>Metazoa</taxon>
        <taxon>Ecdysozoa</taxon>
        <taxon>Arthropoda</taxon>
        <taxon>Hexapoda</taxon>
        <taxon>Insecta</taxon>
        <taxon>Pterygota</taxon>
        <taxon>Neoptera</taxon>
        <taxon>Paraneoptera</taxon>
        <taxon>Hemiptera</taxon>
        <taxon>Heteroptera</taxon>
        <taxon>Panheteroptera</taxon>
        <taxon>Cimicomorpha</taxon>
        <taxon>Miridae</taxon>
        <taxon>Mirini</taxon>
        <taxon>Apolygus</taxon>
    </lineage>
</organism>
<feature type="domain" description="Bro-N" evidence="9">
    <location>
        <begin position="10"/>
        <end position="124"/>
    </location>
</feature>
<evidence type="ECO:0000256" key="2">
    <source>
        <dbReference type="ARBA" id="ARBA00006145"/>
    </source>
</evidence>
<keyword evidence="4" id="KW-0372">Hormone</keyword>
<comment type="similarity">
    <text evidence="2">Belongs to the AKH/HRTH/RPCH family.</text>
</comment>
<evidence type="ECO:0000256" key="5">
    <source>
        <dbReference type="ARBA" id="ARBA00022729"/>
    </source>
</evidence>
<evidence type="ECO:0000256" key="3">
    <source>
        <dbReference type="ARBA" id="ARBA00022525"/>
    </source>
</evidence>
<keyword evidence="11" id="KW-1185">Reference proteome</keyword>
<evidence type="ECO:0000256" key="1">
    <source>
        <dbReference type="ARBA" id="ARBA00004613"/>
    </source>
</evidence>
<dbReference type="PROSITE" id="PS00256">
    <property type="entry name" value="AKH"/>
    <property type="match status" value="1"/>
</dbReference>
<dbReference type="OrthoDB" id="6159864at2759"/>
<dbReference type="PROSITE" id="PS51750">
    <property type="entry name" value="BRO_N"/>
    <property type="match status" value="1"/>
</dbReference>
<evidence type="ECO:0000313" key="11">
    <source>
        <dbReference type="Proteomes" id="UP000466442"/>
    </source>
</evidence>
<evidence type="ECO:0000256" key="8">
    <source>
        <dbReference type="ARBA" id="ARBA00023320"/>
    </source>
</evidence>